<evidence type="ECO:0000313" key="1">
    <source>
        <dbReference type="EMBL" id="PJZ91245.1"/>
    </source>
</evidence>
<sequence>MSIRLFRNSKKCLRHKRRLRSILPRSIVKSNFSHKKNMESKTELHPRTHWIQDTVERCIQKLVKTFQENQDEFFFTEKDLQSYFFHCLLEEDRFIYAYKNRSHLLIHTEYPTPFKCIMDKNTGNVYPDFGPERRMRGHIDIIILNPNYIKWIVDCGCFYNSIYGLKNDLYGNYMPGMIRNYRTFNEEYGEPIIEYAIEFKFFRHTYSGKKYPLLGVLTDINKLKLFCNFKSSSPEREIHFAGRSKSIVFLGEKTVDVLLGPLREEEKRCGGQLMVVPYRADL</sequence>
<accession>A0A2N0B3Z4</accession>
<protein>
    <submittedName>
        <fullName evidence="1">Uncharacterized protein</fullName>
    </submittedName>
</protein>
<organism evidence="1">
    <name type="scientific">Leptospira ellisii</name>
    <dbReference type="NCBI Taxonomy" id="2023197"/>
    <lineage>
        <taxon>Bacteria</taxon>
        <taxon>Pseudomonadati</taxon>
        <taxon>Spirochaetota</taxon>
        <taxon>Spirochaetia</taxon>
        <taxon>Leptospirales</taxon>
        <taxon>Leptospiraceae</taxon>
        <taxon>Leptospira</taxon>
    </lineage>
</organism>
<comment type="caution">
    <text evidence="1">The sequence shown here is derived from an EMBL/GenBank/DDBJ whole genome shotgun (WGS) entry which is preliminary data.</text>
</comment>
<dbReference type="AlphaFoldDB" id="A0A2N0B3Z4"/>
<reference evidence="1" key="1">
    <citation type="submission" date="2017-07" db="EMBL/GenBank/DDBJ databases">
        <title>Leptospira spp. isolated from tropical soils.</title>
        <authorList>
            <person name="Thibeaux R."/>
            <person name="Iraola G."/>
            <person name="Ferres I."/>
            <person name="Bierque E."/>
            <person name="Girault D."/>
            <person name="Soupe-Gilbert M.-E."/>
            <person name="Picardeau M."/>
            <person name="Goarant C."/>
        </authorList>
    </citation>
    <scope>NUCLEOTIDE SEQUENCE [LARGE SCALE GENOMIC DNA]</scope>
    <source>
        <strain evidence="1">ATI7-C-A5</strain>
    </source>
</reference>
<name>A0A2N0B3Z4_9LEPT</name>
<proteinExistence type="predicted"/>
<gene>
    <name evidence="1" type="ORF">CH379_19745</name>
</gene>
<dbReference type="EMBL" id="NPEF01000332">
    <property type="protein sequence ID" value="PJZ91245.1"/>
    <property type="molecule type" value="Genomic_DNA"/>
</dbReference>